<accession>A0A6J1KQG5</accession>
<gene>
    <name evidence="6" type="primary">LOC111496277</name>
</gene>
<comment type="subcellular location">
    <subcellularLocation>
        <location evidence="1">Nucleus</location>
    </subcellularLocation>
</comment>
<evidence type="ECO:0000256" key="3">
    <source>
        <dbReference type="ARBA" id="ARBA00023242"/>
    </source>
</evidence>
<proteinExistence type="predicted"/>
<dbReference type="GeneID" id="111496277"/>
<feature type="region of interest" description="Disordered" evidence="4">
    <location>
        <begin position="163"/>
        <end position="186"/>
    </location>
</feature>
<dbReference type="AlphaFoldDB" id="A0A6J1KQG5"/>
<keyword evidence="3" id="KW-0539">Nucleus</keyword>
<evidence type="ECO:0000256" key="4">
    <source>
        <dbReference type="SAM" id="MobiDB-lite"/>
    </source>
</evidence>
<protein>
    <submittedName>
        <fullName evidence="6">Uncharacterized protein LOC111496277 isoform X3</fullName>
    </submittedName>
</protein>
<dbReference type="PANTHER" id="PTHR16223">
    <property type="entry name" value="TRANSCRIPTION FACTOR BHLH83-RELATED"/>
    <property type="match status" value="1"/>
</dbReference>
<sequence length="291" mass="32515">MDFSANLHHQLQLENQLLLGSGNGHAWNPDVTFSPSCEFEPSFHLQDVNPATIIDGESCYTYTSLQHYFHGSKDKKFIEKGEEEASASSPKTNGTLNSHCCSFEDLNKMAQSCCCCTKIHPTLNVSSRQPLMAELSSFFGFDHTVPFQQSTKMPNHEITQAKRPCSLKQQKPIQAPPKKPRVEPRATCPPLKIRKEKLGDRIAALQQLVAPFGKMLSHSYMKSGRSKNYKTTCRDESNEKDKKPESDLKAKGLCLVPTSCISYLPEDTCTGGRIGNIWPPLTAASFNRRTF</sequence>
<dbReference type="GO" id="GO:0000978">
    <property type="term" value="F:RNA polymerase II cis-regulatory region sequence-specific DNA binding"/>
    <property type="evidence" value="ECO:0007669"/>
    <property type="project" value="TreeGrafter"/>
</dbReference>
<reference evidence="6" key="1">
    <citation type="submission" date="2025-08" db="UniProtKB">
        <authorList>
            <consortium name="RefSeq"/>
        </authorList>
    </citation>
    <scope>IDENTIFICATION</scope>
    <source>
        <tissue evidence="6">Young leaves</tissue>
    </source>
</reference>
<dbReference type="GO" id="GO:0005634">
    <property type="term" value="C:nucleus"/>
    <property type="evidence" value="ECO:0007669"/>
    <property type="project" value="UniProtKB-SubCell"/>
</dbReference>
<dbReference type="RefSeq" id="XP_023002439.1">
    <property type="nucleotide sequence ID" value="XM_023146671.1"/>
</dbReference>
<feature type="region of interest" description="Disordered" evidence="4">
    <location>
        <begin position="225"/>
        <end position="246"/>
    </location>
</feature>
<dbReference type="GO" id="GO:0000981">
    <property type="term" value="F:DNA-binding transcription factor activity, RNA polymerase II-specific"/>
    <property type="evidence" value="ECO:0007669"/>
    <property type="project" value="TreeGrafter"/>
</dbReference>
<evidence type="ECO:0000256" key="2">
    <source>
        <dbReference type="ARBA" id="ARBA00023125"/>
    </source>
</evidence>
<evidence type="ECO:0000313" key="6">
    <source>
        <dbReference type="RefSeq" id="XP_023002439.1"/>
    </source>
</evidence>
<dbReference type="PANTHER" id="PTHR16223:SF56">
    <property type="entry name" value="TRANSCRIPTION FACTOR BHLH110"/>
    <property type="match status" value="1"/>
</dbReference>
<feature type="compositionally biased region" description="Basic and acidic residues" evidence="4">
    <location>
        <begin position="232"/>
        <end position="246"/>
    </location>
</feature>
<dbReference type="Proteomes" id="UP000504608">
    <property type="component" value="Unplaced"/>
</dbReference>
<evidence type="ECO:0000313" key="5">
    <source>
        <dbReference type="Proteomes" id="UP000504608"/>
    </source>
</evidence>
<keyword evidence="2" id="KW-0238">DNA-binding</keyword>
<dbReference type="CDD" id="cd11393">
    <property type="entry name" value="bHLH_AtbHLH_like"/>
    <property type="match status" value="1"/>
</dbReference>
<name>A0A6J1KQG5_CUCMA</name>
<dbReference type="InterPro" id="IPR045843">
    <property type="entry name" value="IND-like"/>
</dbReference>
<dbReference type="InterPro" id="IPR045239">
    <property type="entry name" value="bHLH95_bHLH"/>
</dbReference>
<keyword evidence="5" id="KW-1185">Reference proteome</keyword>
<organism evidence="5 6">
    <name type="scientific">Cucurbita maxima</name>
    <name type="common">Pumpkin</name>
    <name type="synonym">Winter squash</name>
    <dbReference type="NCBI Taxonomy" id="3661"/>
    <lineage>
        <taxon>Eukaryota</taxon>
        <taxon>Viridiplantae</taxon>
        <taxon>Streptophyta</taxon>
        <taxon>Embryophyta</taxon>
        <taxon>Tracheophyta</taxon>
        <taxon>Spermatophyta</taxon>
        <taxon>Magnoliopsida</taxon>
        <taxon>eudicotyledons</taxon>
        <taxon>Gunneridae</taxon>
        <taxon>Pentapetalae</taxon>
        <taxon>rosids</taxon>
        <taxon>fabids</taxon>
        <taxon>Cucurbitales</taxon>
        <taxon>Cucurbitaceae</taxon>
        <taxon>Cucurbiteae</taxon>
        <taxon>Cucurbita</taxon>
    </lineage>
</organism>
<evidence type="ECO:0000256" key="1">
    <source>
        <dbReference type="ARBA" id="ARBA00004123"/>
    </source>
</evidence>